<protein>
    <submittedName>
        <fullName evidence="2">Uncharacterized protein</fullName>
    </submittedName>
</protein>
<proteinExistence type="predicted"/>
<comment type="caution">
    <text evidence="2">The sequence shown here is derived from an EMBL/GenBank/DDBJ whole genome shotgun (WGS) entry which is preliminary data.</text>
</comment>
<feature type="transmembrane region" description="Helical" evidence="1">
    <location>
        <begin position="13"/>
        <end position="40"/>
    </location>
</feature>
<name>A0AA36MHB5_CYLNA</name>
<dbReference type="Proteomes" id="UP001176961">
    <property type="component" value="Unassembled WGS sequence"/>
</dbReference>
<keyword evidence="1" id="KW-0472">Membrane</keyword>
<evidence type="ECO:0000313" key="3">
    <source>
        <dbReference type="Proteomes" id="UP001176961"/>
    </source>
</evidence>
<dbReference type="AlphaFoldDB" id="A0AA36MHB5"/>
<keyword evidence="3" id="KW-1185">Reference proteome</keyword>
<reference evidence="2" key="1">
    <citation type="submission" date="2023-07" db="EMBL/GenBank/DDBJ databases">
        <authorList>
            <consortium name="CYATHOMIX"/>
        </authorList>
    </citation>
    <scope>NUCLEOTIDE SEQUENCE</scope>
    <source>
        <strain evidence="2">N/A</strain>
    </source>
</reference>
<evidence type="ECO:0000256" key="1">
    <source>
        <dbReference type="SAM" id="Phobius"/>
    </source>
</evidence>
<organism evidence="2 3">
    <name type="scientific">Cylicocyclus nassatus</name>
    <name type="common">Nematode worm</name>
    <dbReference type="NCBI Taxonomy" id="53992"/>
    <lineage>
        <taxon>Eukaryota</taxon>
        <taxon>Metazoa</taxon>
        <taxon>Ecdysozoa</taxon>
        <taxon>Nematoda</taxon>
        <taxon>Chromadorea</taxon>
        <taxon>Rhabditida</taxon>
        <taxon>Rhabditina</taxon>
        <taxon>Rhabditomorpha</taxon>
        <taxon>Strongyloidea</taxon>
        <taxon>Strongylidae</taxon>
        <taxon>Cylicocyclus</taxon>
    </lineage>
</organism>
<dbReference type="EMBL" id="CATQJL010000326">
    <property type="protein sequence ID" value="CAJ0609603.1"/>
    <property type="molecule type" value="Genomic_DNA"/>
</dbReference>
<accession>A0AA36MHB5</accession>
<sequence length="67" mass="7631">MVDLKQQLNAIDYFGVVAVWLSFFSIIFIISVTCILWCCVSKDDDSTVFAKYGMGPRQRQRPTAHAE</sequence>
<evidence type="ECO:0000313" key="2">
    <source>
        <dbReference type="EMBL" id="CAJ0609603.1"/>
    </source>
</evidence>
<gene>
    <name evidence="2" type="ORF">CYNAS_LOCUS21586</name>
</gene>
<dbReference type="Pfam" id="PF21525">
    <property type="entry name" value="Nlp36"/>
    <property type="match status" value="1"/>
</dbReference>
<keyword evidence="1" id="KW-0812">Transmembrane</keyword>
<keyword evidence="1" id="KW-1133">Transmembrane helix</keyword>